<dbReference type="PRINTS" id="PR00040">
    <property type="entry name" value="HTHMERR"/>
</dbReference>
<dbReference type="InterPro" id="IPR009061">
    <property type="entry name" value="DNA-bd_dom_put_sf"/>
</dbReference>
<gene>
    <name evidence="5" type="ORF">GCM10010911_55320</name>
</gene>
<accession>A0A916ZD07</accession>
<reference evidence="5" key="2">
    <citation type="submission" date="2020-09" db="EMBL/GenBank/DDBJ databases">
        <authorList>
            <person name="Sun Q."/>
            <person name="Zhou Y."/>
        </authorList>
    </citation>
    <scope>NUCLEOTIDE SEQUENCE</scope>
    <source>
        <strain evidence="5">CGMCC 1.15178</strain>
    </source>
</reference>
<dbReference type="PROSITE" id="PS50937">
    <property type="entry name" value="HTH_MERR_2"/>
    <property type="match status" value="1"/>
</dbReference>
<dbReference type="SMART" id="SM00422">
    <property type="entry name" value="HTH_MERR"/>
    <property type="match status" value="1"/>
</dbReference>
<keyword evidence="3" id="KW-0804">Transcription</keyword>
<dbReference type="PANTHER" id="PTHR30204:SF94">
    <property type="entry name" value="HEAVY METAL-DEPENDENT TRANSCRIPTIONAL REGULATOR HI_0293-RELATED"/>
    <property type="match status" value="1"/>
</dbReference>
<keyword evidence="6" id="KW-1185">Reference proteome</keyword>
<dbReference type="PANTHER" id="PTHR30204">
    <property type="entry name" value="REDOX-CYCLING DRUG-SENSING TRANSCRIPTIONAL ACTIVATOR SOXR"/>
    <property type="match status" value="1"/>
</dbReference>
<dbReference type="RefSeq" id="WP_188997109.1">
    <property type="nucleotide sequence ID" value="NZ_BMHP01000004.1"/>
</dbReference>
<dbReference type="SUPFAM" id="SSF46955">
    <property type="entry name" value="Putative DNA-binding domain"/>
    <property type="match status" value="1"/>
</dbReference>
<keyword evidence="1" id="KW-0805">Transcription regulation</keyword>
<dbReference type="AlphaFoldDB" id="A0A916ZD07"/>
<evidence type="ECO:0000256" key="3">
    <source>
        <dbReference type="ARBA" id="ARBA00023163"/>
    </source>
</evidence>
<dbReference type="EMBL" id="BMHP01000004">
    <property type="protein sequence ID" value="GGD89634.1"/>
    <property type="molecule type" value="Genomic_DNA"/>
</dbReference>
<evidence type="ECO:0000259" key="4">
    <source>
        <dbReference type="PROSITE" id="PS50937"/>
    </source>
</evidence>
<protein>
    <submittedName>
        <fullName evidence="5">Transcriptional regulator</fullName>
    </submittedName>
</protein>
<evidence type="ECO:0000256" key="1">
    <source>
        <dbReference type="ARBA" id="ARBA00023015"/>
    </source>
</evidence>
<dbReference type="Pfam" id="PF13411">
    <property type="entry name" value="MerR_1"/>
    <property type="match status" value="1"/>
</dbReference>
<dbReference type="GO" id="GO:0003700">
    <property type="term" value="F:DNA-binding transcription factor activity"/>
    <property type="evidence" value="ECO:0007669"/>
    <property type="project" value="InterPro"/>
</dbReference>
<organism evidence="5 6">
    <name type="scientific">Paenibacillus nasutitermitis</name>
    <dbReference type="NCBI Taxonomy" id="1652958"/>
    <lineage>
        <taxon>Bacteria</taxon>
        <taxon>Bacillati</taxon>
        <taxon>Bacillota</taxon>
        <taxon>Bacilli</taxon>
        <taxon>Bacillales</taxon>
        <taxon>Paenibacillaceae</taxon>
        <taxon>Paenibacillus</taxon>
    </lineage>
</organism>
<dbReference type="GO" id="GO:0003677">
    <property type="term" value="F:DNA binding"/>
    <property type="evidence" value="ECO:0007669"/>
    <property type="project" value="UniProtKB-KW"/>
</dbReference>
<dbReference type="Proteomes" id="UP000612456">
    <property type="component" value="Unassembled WGS sequence"/>
</dbReference>
<dbReference type="InterPro" id="IPR000551">
    <property type="entry name" value="MerR-type_HTH_dom"/>
</dbReference>
<name>A0A916ZD07_9BACL</name>
<evidence type="ECO:0000313" key="6">
    <source>
        <dbReference type="Proteomes" id="UP000612456"/>
    </source>
</evidence>
<dbReference type="Gene3D" id="1.10.1660.10">
    <property type="match status" value="1"/>
</dbReference>
<proteinExistence type="predicted"/>
<dbReference type="InterPro" id="IPR047057">
    <property type="entry name" value="MerR_fam"/>
</dbReference>
<evidence type="ECO:0000313" key="5">
    <source>
        <dbReference type="EMBL" id="GGD89634.1"/>
    </source>
</evidence>
<reference evidence="5" key="1">
    <citation type="journal article" date="2014" name="Int. J. Syst. Evol. Microbiol.">
        <title>Complete genome sequence of Corynebacterium casei LMG S-19264T (=DSM 44701T), isolated from a smear-ripened cheese.</title>
        <authorList>
            <consortium name="US DOE Joint Genome Institute (JGI-PGF)"/>
            <person name="Walter F."/>
            <person name="Albersmeier A."/>
            <person name="Kalinowski J."/>
            <person name="Ruckert C."/>
        </authorList>
    </citation>
    <scope>NUCLEOTIDE SEQUENCE</scope>
    <source>
        <strain evidence="5">CGMCC 1.15178</strain>
    </source>
</reference>
<keyword evidence="2" id="KW-0238">DNA-binding</keyword>
<evidence type="ECO:0000256" key="2">
    <source>
        <dbReference type="ARBA" id="ARBA00023125"/>
    </source>
</evidence>
<sequence>MRISELSQKTGVSLRSLRYYEGQGLLKPARLENGYREYDESDVEWIKTIQLYLSFGTSTEELSNFLDCQSRSTRQGLNRQTVIDFYATKLVEIRKQLAKLHNAEKLVEQQLSKWRDHMDSATEDTEDRPDRGIQILQGEMDVWNK</sequence>
<feature type="domain" description="HTH merR-type" evidence="4">
    <location>
        <begin position="1"/>
        <end position="68"/>
    </location>
</feature>
<comment type="caution">
    <text evidence="5">The sequence shown here is derived from an EMBL/GenBank/DDBJ whole genome shotgun (WGS) entry which is preliminary data.</text>
</comment>
<dbReference type="PROSITE" id="PS00552">
    <property type="entry name" value="HTH_MERR_1"/>
    <property type="match status" value="1"/>
</dbReference>